<evidence type="ECO:0000256" key="6">
    <source>
        <dbReference type="RuleBase" id="RU003968"/>
    </source>
</evidence>
<dbReference type="Pfam" id="PF05199">
    <property type="entry name" value="GMC_oxred_C"/>
    <property type="match status" value="1"/>
</dbReference>
<dbReference type="AlphaFoldDB" id="A0A4R7C6A0"/>
<dbReference type="PANTHER" id="PTHR11552:SF147">
    <property type="entry name" value="CHOLINE DEHYDROGENASE, MITOCHONDRIAL"/>
    <property type="match status" value="1"/>
</dbReference>
<comment type="similarity">
    <text evidence="2 6">Belongs to the GMC oxidoreductase family.</text>
</comment>
<dbReference type="SUPFAM" id="SSF54373">
    <property type="entry name" value="FAD-linked reductases, C-terminal domain"/>
    <property type="match status" value="1"/>
</dbReference>
<dbReference type="InterPro" id="IPR012132">
    <property type="entry name" value="GMC_OxRdtase"/>
</dbReference>
<evidence type="ECO:0000256" key="5">
    <source>
        <dbReference type="PIRSR" id="PIRSR000137-2"/>
    </source>
</evidence>
<dbReference type="PIRSF" id="PIRSF000137">
    <property type="entry name" value="Alcohol_oxidase"/>
    <property type="match status" value="1"/>
</dbReference>
<dbReference type="Gene3D" id="3.30.560.10">
    <property type="entry name" value="Glucose Oxidase, domain 3"/>
    <property type="match status" value="1"/>
</dbReference>
<evidence type="ECO:0000256" key="4">
    <source>
        <dbReference type="ARBA" id="ARBA00022827"/>
    </source>
</evidence>
<accession>A0A4R7C6A0</accession>
<evidence type="ECO:0000256" key="3">
    <source>
        <dbReference type="ARBA" id="ARBA00022630"/>
    </source>
</evidence>
<dbReference type="GO" id="GO:0050660">
    <property type="term" value="F:flavin adenine dinucleotide binding"/>
    <property type="evidence" value="ECO:0007669"/>
    <property type="project" value="InterPro"/>
</dbReference>
<sequence>MEQAEEGDHFDYVVVGSGAAGSIVAARLAEAGGCTVCVLEAGPMDHTPFVHIPAGFIKTLFNPAYTWQFKTAPAAYTAGRQVNVTQGRVLGGSGSVNGMIYNRGQPADFDEWAQRGNRGWGYADLLPYFRKSERRVGFGSEETRGRDGAVPVTDMDWIHPVSEAFIAGAEALGIPRNPDYNSGDQAGVGYYQRAIHRGWRLSSGRAYLMPAVRRGRVDLRTNARACGIVLADGRATGVRYLTARGGTPRLVHARREVIVSAGTANTARLLQLSGIGPEDVLRPLGIEIRHGLPGVGQNLRDHYSIRAVARAKAGTVTLNELARGPRLLGQIARWALGRPSILATVPSHVYGFWMSRPGLEQPDLQIMFSPGSYKQGRNYVFDDYPGMTVGVSQHRPHSSGWVRAVSSDLWVDPEIQPNYLKDTYDQDTLLGGLKLVRRLLAAPELSPFVEAETLPGRDVTSDEDLLAFARENGASGFHLIGTARMGPSSDPTSVVDDRLRVHGLRGLRVIDASIMPNMPSANTYASSLMIGEKGADLVKEDARAA</sequence>
<dbReference type="GO" id="GO:0016614">
    <property type="term" value="F:oxidoreductase activity, acting on CH-OH group of donors"/>
    <property type="evidence" value="ECO:0007669"/>
    <property type="project" value="InterPro"/>
</dbReference>
<dbReference type="OrthoDB" id="9785276at2"/>
<dbReference type="PROSITE" id="PS00623">
    <property type="entry name" value="GMC_OXRED_1"/>
    <property type="match status" value="1"/>
</dbReference>
<keyword evidence="4 5" id="KW-0274">FAD</keyword>
<comment type="cofactor">
    <cofactor evidence="1 5">
        <name>FAD</name>
        <dbReference type="ChEBI" id="CHEBI:57692"/>
    </cofactor>
</comment>
<dbReference type="InterPro" id="IPR007867">
    <property type="entry name" value="GMC_OxRtase_C"/>
</dbReference>
<keyword evidence="3 6" id="KW-0285">Flavoprotein</keyword>
<protein>
    <submittedName>
        <fullName evidence="8">Choline dehydrogenase</fullName>
    </submittedName>
</protein>
<dbReference type="Gene3D" id="3.50.50.60">
    <property type="entry name" value="FAD/NAD(P)-binding domain"/>
    <property type="match status" value="1"/>
</dbReference>
<evidence type="ECO:0000256" key="1">
    <source>
        <dbReference type="ARBA" id="ARBA00001974"/>
    </source>
</evidence>
<dbReference type="Proteomes" id="UP000295122">
    <property type="component" value="Unassembled WGS sequence"/>
</dbReference>
<dbReference type="PANTHER" id="PTHR11552">
    <property type="entry name" value="GLUCOSE-METHANOL-CHOLINE GMC OXIDOREDUCTASE"/>
    <property type="match status" value="1"/>
</dbReference>
<proteinExistence type="inferred from homology"/>
<gene>
    <name evidence="8" type="ORF">EV668_0908</name>
</gene>
<evidence type="ECO:0000259" key="7">
    <source>
        <dbReference type="PROSITE" id="PS00623"/>
    </source>
</evidence>
<dbReference type="EMBL" id="SNZR01000011">
    <property type="protein sequence ID" value="TDR93643.1"/>
    <property type="molecule type" value="Genomic_DNA"/>
</dbReference>
<evidence type="ECO:0000256" key="2">
    <source>
        <dbReference type="ARBA" id="ARBA00010790"/>
    </source>
</evidence>
<organism evidence="8 9">
    <name type="scientific">Enterovirga rhinocerotis</name>
    <dbReference type="NCBI Taxonomy" id="1339210"/>
    <lineage>
        <taxon>Bacteria</taxon>
        <taxon>Pseudomonadati</taxon>
        <taxon>Pseudomonadota</taxon>
        <taxon>Alphaproteobacteria</taxon>
        <taxon>Hyphomicrobiales</taxon>
        <taxon>Methylobacteriaceae</taxon>
        <taxon>Enterovirga</taxon>
    </lineage>
</organism>
<dbReference type="InterPro" id="IPR000172">
    <property type="entry name" value="GMC_OxRdtase_N"/>
</dbReference>
<evidence type="ECO:0000313" key="8">
    <source>
        <dbReference type="EMBL" id="TDR93643.1"/>
    </source>
</evidence>
<dbReference type="SUPFAM" id="SSF51905">
    <property type="entry name" value="FAD/NAD(P)-binding domain"/>
    <property type="match status" value="1"/>
</dbReference>
<comment type="caution">
    <text evidence="8">The sequence shown here is derived from an EMBL/GenBank/DDBJ whole genome shotgun (WGS) entry which is preliminary data.</text>
</comment>
<dbReference type="InterPro" id="IPR036188">
    <property type="entry name" value="FAD/NAD-bd_sf"/>
</dbReference>
<dbReference type="Pfam" id="PF00732">
    <property type="entry name" value="GMC_oxred_N"/>
    <property type="match status" value="1"/>
</dbReference>
<keyword evidence="9" id="KW-1185">Reference proteome</keyword>
<reference evidence="8 9" key="1">
    <citation type="submission" date="2019-03" db="EMBL/GenBank/DDBJ databases">
        <title>Genomic Encyclopedia of Type Strains, Phase IV (KMG-IV): sequencing the most valuable type-strain genomes for metagenomic binning, comparative biology and taxonomic classification.</title>
        <authorList>
            <person name="Goeker M."/>
        </authorList>
    </citation>
    <scope>NUCLEOTIDE SEQUENCE [LARGE SCALE GENOMIC DNA]</scope>
    <source>
        <strain evidence="8 9">DSM 25903</strain>
    </source>
</reference>
<name>A0A4R7C6A0_9HYPH</name>
<feature type="binding site" evidence="5">
    <location>
        <position position="89"/>
    </location>
    <ligand>
        <name>FAD</name>
        <dbReference type="ChEBI" id="CHEBI:57692"/>
    </ligand>
</feature>
<feature type="domain" description="Glucose-methanol-choline oxidoreductase N-terminal" evidence="7">
    <location>
        <begin position="87"/>
        <end position="110"/>
    </location>
</feature>
<dbReference type="RefSeq" id="WP_133768623.1">
    <property type="nucleotide sequence ID" value="NZ_SNZR01000011.1"/>
</dbReference>
<evidence type="ECO:0000313" key="9">
    <source>
        <dbReference type="Proteomes" id="UP000295122"/>
    </source>
</evidence>